<dbReference type="AlphaFoldDB" id="I8UC60"/>
<feature type="domain" description="HTH araC/xylS-type" evidence="4">
    <location>
        <begin position="232"/>
        <end position="329"/>
    </location>
</feature>
<dbReference type="GO" id="GO:0003700">
    <property type="term" value="F:DNA-binding transcription factor activity"/>
    <property type="evidence" value="ECO:0007669"/>
    <property type="project" value="InterPro"/>
</dbReference>
<name>I8UC60_9ALTE</name>
<dbReference type="Proteomes" id="UP000035062">
    <property type="component" value="Unassembled WGS sequence"/>
</dbReference>
<dbReference type="SMART" id="SM00342">
    <property type="entry name" value="HTH_ARAC"/>
    <property type="match status" value="1"/>
</dbReference>
<keyword evidence="6" id="KW-1185">Reference proteome</keyword>
<dbReference type="RefSeq" id="WP_008984056.1">
    <property type="nucleotide sequence ID" value="NZ_AKKU01000011.1"/>
</dbReference>
<comment type="caution">
    <text evidence="5">The sequence shown here is derived from an EMBL/GenBank/DDBJ whole genome shotgun (WGS) entry which is preliminary data.</text>
</comment>
<dbReference type="PANTHER" id="PTHR47894:SF1">
    <property type="entry name" value="HTH-TYPE TRANSCRIPTIONAL REGULATOR VQSM"/>
    <property type="match status" value="1"/>
</dbReference>
<gene>
    <name evidence="5" type="ORF">AGRI_05707</name>
</gene>
<evidence type="ECO:0000259" key="4">
    <source>
        <dbReference type="PROSITE" id="PS01124"/>
    </source>
</evidence>
<evidence type="ECO:0000313" key="6">
    <source>
        <dbReference type="Proteomes" id="UP000035062"/>
    </source>
</evidence>
<dbReference type="PROSITE" id="PS01124">
    <property type="entry name" value="HTH_ARAC_FAMILY_2"/>
    <property type="match status" value="1"/>
</dbReference>
<organism evidence="5 6">
    <name type="scientific">Alishewanella agri BL06</name>
    <dbReference type="NCBI Taxonomy" id="1195246"/>
    <lineage>
        <taxon>Bacteria</taxon>
        <taxon>Pseudomonadati</taxon>
        <taxon>Pseudomonadota</taxon>
        <taxon>Gammaproteobacteria</taxon>
        <taxon>Alteromonadales</taxon>
        <taxon>Alteromonadaceae</taxon>
        <taxon>Alishewanella</taxon>
    </lineage>
</organism>
<keyword evidence="1" id="KW-0805">Transcription regulation</keyword>
<dbReference type="InterPro" id="IPR018060">
    <property type="entry name" value="HTH_AraC"/>
</dbReference>
<dbReference type="SUPFAM" id="SSF46689">
    <property type="entry name" value="Homeodomain-like"/>
    <property type="match status" value="1"/>
</dbReference>
<evidence type="ECO:0000256" key="3">
    <source>
        <dbReference type="ARBA" id="ARBA00023163"/>
    </source>
</evidence>
<dbReference type="PATRIC" id="fig|1195246.3.peg.1128"/>
<proteinExistence type="predicted"/>
<dbReference type="Pfam" id="PF12833">
    <property type="entry name" value="HTH_18"/>
    <property type="match status" value="1"/>
</dbReference>
<protein>
    <submittedName>
        <fullName evidence="5">Transcriptional regulator, AraC family protein</fullName>
    </submittedName>
</protein>
<dbReference type="STRING" id="1195246.AGRI_05707"/>
<keyword evidence="3" id="KW-0804">Transcription</keyword>
<dbReference type="PANTHER" id="PTHR47894">
    <property type="entry name" value="HTH-TYPE TRANSCRIPTIONAL REGULATOR GADX"/>
    <property type="match status" value="1"/>
</dbReference>
<dbReference type="GO" id="GO:0000976">
    <property type="term" value="F:transcription cis-regulatory region binding"/>
    <property type="evidence" value="ECO:0007669"/>
    <property type="project" value="TreeGrafter"/>
</dbReference>
<evidence type="ECO:0000256" key="1">
    <source>
        <dbReference type="ARBA" id="ARBA00023015"/>
    </source>
</evidence>
<sequence>MATVNQRCGVSRQILAEMMASQGISLDTLTAINAGEETEDPANLLRLLERFAIEVQDESLHLSARPLMPGTNDYVLSSLSHCRTIEGACRQLANAYNFIHGGNYNQVEKTTDALVYRIDDRTFPYAAEAGQYVMFNLDMVLIFIHAIVTTLSGAPVALLKIKSRNTEAGQSPLSTAFPETAISYKMGCFELHYPLTLAELETTQSCNNTLNTAMVYSELQRLGTVPSTDACQSFLVRVRGALEAGLRDQQSVARSLGCSVATLRRRLSAYRTSFRQSRELVLNQEAKLLLTQHLSLEEIASKLDFSDVRSFKRAFRNWNGVSPKQYSLMKFRQHHRISESKQV</sequence>
<dbReference type="Gene3D" id="1.10.10.60">
    <property type="entry name" value="Homeodomain-like"/>
    <property type="match status" value="1"/>
</dbReference>
<dbReference type="GO" id="GO:0005829">
    <property type="term" value="C:cytosol"/>
    <property type="evidence" value="ECO:0007669"/>
    <property type="project" value="TreeGrafter"/>
</dbReference>
<evidence type="ECO:0000313" key="5">
    <source>
        <dbReference type="EMBL" id="EIW89573.1"/>
    </source>
</evidence>
<dbReference type="InterPro" id="IPR009057">
    <property type="entry name" value="Homeodomain-like_sf"/>
</dbReference>
<accession>I8UC60</accession>
<keyword evidence="2" id="KW-0238">DNA-binding</keyword>
<reference evidence="5 6" key="1">
    <citation type="journal article" date="2012" name="J. Bacteriol.">
        <title>Genome Sequence of Pectin-Degrading Alishewanella agri, Isolated from Landfill Soil.</title>
        <authorList>
            <person name="Kim J."/>
            <person name="Jung J."/>
            <person name="Sung J.S."/>
            <person name="Chun J."/>
            <person name="Park W."/>
        </authorList>
    </citation>
    <scope>NUCLEOTIDE SEQUENCE [LARGE SCALE GENOMIC DNA]</scope>
    <source>
        <strain evidence="5 6">BL06</strain>
    </source>
</reference>
<evidence type="ECO:0000256" key="2">
    <source>
        <dbReference type="ARBA" id="ARBA00023125"/>
    </source>
</evidence>
<dbReference type="eggNOG" id="COG2207">
    <property type="taxonomic scope" value="Bacteria"/>
</dbReference>
<dbReference type="EMBL" id="AKKU01000011">
    <property type="protein sequence ID" value="EIW89573.1"/>
    <property type="molecule type" value="Genomic_DNA"/>
</dbReference>